<gene>
    <name evidence="1" type="ORF">BK138_34195</name>
</gene>
<name>A0A1R1DZN8_9BACL</name>
<accession>A0A1R1DZN8</accession>
<dbReference type="AlphaFoldDB" id="A0A1R1DZN8"/>
<protein>
    <submittedName>
        <fullName evidence="1">Uncharacterized protein</fullName>
    </submittedName>
</protein>
<comment type="caution">
    <text evidence="1">The sequence shown here is derived from an EMBL/GenBank/DDBJ whole genome shotgun (WGS) entry which is preliminary data.</text>
</comment>
<keyword evidence="2" id="KW-1185">Reference proteome</keyword>
<organism evidence="1 2">
    <name type="scientific">Paenibacillus rhizosphaerae</name>
    <dbReference type="NCBI Taxonomy" id="297318"/>
    <lineage>
        <taxon>Bacteria</taxon>
        <taxon>Bacillati</taxon>
        <taxon>Bacillota</taxon>
        <taxon>Bacilli</taxon>
        <taxon>Bacillales</taxon>
        <taxon>Paenibacillaceae</taxon>
        <taxon>Paenibacillus</taxon>
    </lineage>
</organism>
<dbReference type="Proteomes" id="UP000187172">
    <property type="component" value="Unassembled WGS sequence"/>
</dbReference>
<dbReference type="RefSeq" id="WP_076176860.1">
    <property type="nucleotide sequence ID" value="NZ_MRTP01000024.1"/>
</dbReference>
<dbReference type="STRING" id="297318.BK138_34195"/>
<evidence type="ECO:0000313" key="1">
    <source>
        <dbReference type="EMBL" id="OMF45021.1"/>
    </source>
</evidence>
<sequence>MDQLTYSDYVLFCRAFQQLNFFDFDEKDIQVQAGENPCYTYDATFRDESNYKTNVLIIFDGSAISWEIGDGWEDANTEIPELYDTLIQMKESGLQLLL</sequence>
<evidence type="ECO:0000313" key="2">
    <source>
        <dbReference type="Proteomes" id="UP000187172"/>
    </source>
</evidence>
<proteinExistence type="predicted"/>
<dbReference type="EMBL" id="MRTP01000024">
    <property type="protein sequence ID" value="OMF45021.1"/>
    <property type="molecule type" value="Genomic_DNA"/>
</dbReference>
<reference evidence="1 2" key="1">
    <citation type="submission" date="2016-11" db="EMBL/GenBank/DDBJ databases">
        <title>Paenibacillus species isolates.</title>
        <authorList>
            <person name="Beno S.M."/>
        </authorList>
    </citation>
    <scope>NUCLEOTIDE SEQUENCE [LARGE SCALE GENOMIC DNA]</scope>
    <source>
        <strain evidence="1 2">FSL R5-0378</strain>
    </source>
</reference>